<name>A0A2W7PMF3_9BACT</name>
<dbReference type="AlphaFoldDB" id="A0A2W7PMF3"/>
<feature type="transmembrane region" description="Helical" evidence="4">
    <location>
        <begin position="293"/>
        <end position="313"/>
    </location>
</feature>
<dbReference type="RefSeq" id="WP_170124446.1">
    <property type="nucleotide sequence ID" value="NZ_QKZK01000052.1"/>
</dbReference>
<dbReference type="GO" id="GO:0022857">
    <property type="term" value="F:transmembrane transporter activity"/>
    <property type="evidence" value="ECO:0007669"/>
    <property type="project" value="InterPro"/>
</dbReference>
<proteinExistence type="predicted"/>
<dbReference type="Pfam" id="PF07690">
    <property type="entry name" value="MFS_1"/>
    <property type="match status" value="1"/>
</dbReference>
<feature type="transmembrane region" description="Helical" evidence="4">
    <location>
        <begin position="271"/>
        <end position="287"/>
    </location>
</feature>
<feature type="domain" description="Major facilitator superfamily (MFS) profile" evidence="5">
    <location>
        <begin position="10"/>
        <end position="383"/>
    </location>
</feature>
<dbReference type="InterPro" id="IPR036259">
    <property type="entry name" value="MFS_trans_sf"/>
</dbReference>
<feature type="transmembrane region" description="Helical" evidence="4">
    <location>
        <begin position="204"/>
        <end position="230"/>
    </location>
</feature>
<evidence type="ECO:0000256" key="2">
    <source>
        <dbReference type="ARBA" id="ARBA00022989"/>
    </source>
</evidence>
<feature type="transmembrane region" description="Helical" evidence="4">
    <location>
        <begin position="333"/>
        <end position="352"/>
    </location>
</feature>
<evidence type="ECO:0000256" key="4">
    <source>
        <dbReference type="SAM" id="Phobius"/>
    </source>
</evidence>
<reference evidence="6 7" key="1">
    <citation type="submission" date="2018-06" db="EMBL/GenBank/DDBJ databases">
        <title>Genomic Encyclopedia of Archaeal and Bacterial Type Strains, Phase II (KMG-II): from individual species to whole genera.</title>
        <authorList>
            <person name="Goeker M."/>
        </authorList>
    </citation>
    <scope>NUCLEOTIDE SEQUENCE [LARGE SCALE GENOMIC DNA]</scope>
    <source>
        <strain evidence="6 7">DSM 6779</strain>
    </source>
</reference>
<evidence type="ECO:0000313" key="7">
    <source>
        <dbReference type="Proteomes" id="UP000249239"/>
    </source>
</evidence>
<feature type="transmembrane region" description="Helical" evidence="4">
    <location>
        <begin position="12"/>
        <end position="35"/>
    </location>
</feature>
<evidence type="ECO:0000259" key="5">
    <source>
        <dbReference type="PROSITE" id="PS50850"/>
    </source>
</evidence>
<evidence type="ECO:0000313" key="6">
    <source>
        <dbReference type="EMBL" id="PZX10519.1"/>
    </source>
</evidence>
<feature type="transmembrane region" description="Helical" evidence="4">
    <location>
        <begin position="101"/>
        <end position="124"/>
    </location>
</feature>
<feature type="transmembrane region" description="Helical" evidence="4">
    <location>
        <begin position="77"/>
        <end position="95"/>
    </location>
</feature>
<dbReference type="PANTHER" id="PTHR23531:SF1">
    <property type="entry name" value="QUINOLENE RESISTANCE PROTEIN NORA"/>
    <property type="match status" value="1"/>
</dbReference>
<dbReference type="InterPro" id="IPR011701">
    <property type="entry name" value="MFS"/>
</dbReference>
<feature type="transmembrane region" description="Helical" evidence="4">
    <location>
        <begin position="136"/>
        <end position="157"/>
    </location>
</feature>
<keyword evidence="3 4" id="KW-0472">Membrane</keyword>
<feature type="transmembrane region" description="Helical" evidence="4">
    <location>
        <begin position="358"/>
        <end position="378"/>
    </location>
</feature>
<dbReference type="InterPro" id="IPR020846">
    <property type="entry name" value="MFS_dom"/>
</dbReference>
<feature type="transmembrane region" description="Helical" evidence="4">
    <location>
        <begin position="163"/>
        <end position="184"/>
    </location>
</feature>
<feature type="transmembrane region" description="Helical" evidence="4">
    <location>
        <begin position="242"/>
        <end position="259"/>
    </location>
</feature>
<evidence type="ECO:0000256" key="1">
    <source>
        <dbReference type="ARBA" id="ARBA00022692"/>
    </source>
</evidence>
<keyword evidence="7" id="KW-1185">Reference proteome</keyword>
<evidence type="ECO:0000256" key="3">
    <source>
        <dbReference type="ARBA" id="ARBA00023136"/>
    </source>
</evidence>
<dbReference type="EMBL" id="QKZK01000052">
    <property type="protein sequence ID" value="PZX10519.1"/>
    <property type="molecule type" value="Genomic_DNA"/>
</dbReference>
<comment type="caution">
    <text evidence="6">The sequence shown here is derived from an EMBL/GenBank/DDBJ whole genome shotgun (WGS) entry which is preliminary data.</text>
</comment>
<protein>
    <submittedName>
        <fullName evidence="6">Putative MFS family arabinose efflux permease</fullName>
    </submittedName>
</protein>
<dbReference type="InterPro" id="IPR052714">
    <property type="entry name" value="MFS_Exporter"/>
</dbReference>
<dbReference type="PROSITE" id="PS50850">
    <property type="entry name" value="MFS"/>
    <property type="match status" value="1"/>
</dbReference>
<keyword evidence="1 4" id="KW-0812">Transmembrane</keyword>
<dbReference type="Proteomes" id="UP000249239">
    <property type="component" value="Unassembled WGS sequence"/>
</dbReference>
<gene>
    <name evidence="6" type="ORF">LX69_03369</name>
</gene>
<dbReference type="Gene3D" id="1.20.1250.20">
    <property type="entry name" value="MFS general substrate transporter like domains"/>
    <property type="match status" value="1"/>
</dbReference>
<sequence>MSSNNLWSPNFIYSCTANFLMGFSFYLLMPTLPYYLVDAFDADKTTIGVVVSCYVIAALLIRPFSGFLVDSFSRRSIYIISFGAFVAFTIGYLVVDSIAAIIVLRFFHGLTWGVITTAGNTLAIDVMPADKRGRGIGYYGMALNLSMAIGPMVGLFLQQRHPFSLLFWLAIATGFMGLITAYFIRPLHPHARQPHRAISLDRFLMLRGIPLGINVVMITLSYGMILSFSALYSADMGASNPGLFFTLLAIGLGAARAFSGTMIDNGHIRRASLLGIAILASCFSLFVSIQIPVIYYISALIIGVGYGVVFPAFQTGFVNMASHHERGTANSTFLTAFDIGVGLGMLLAGKIAESFSLAAAFGVSAALCFLGLVYYLLLSKTKTSQQ</sequence>
<organism evidence="6 7">
    <name type="scientific">Breznakibacter xylanolyticus</name>
    <dbReference type="NCBI Taxonomy" id="990"/>
    <lineage>
        <taxon>Bacteria</taxon>
        <taxon>Pseudomonadati</taxon>
        <taxon>Bacteroidota</taxon>
        <taxon>Bacteroidia</taxon>
        <taxon>Marinilabiliales</taxon>
        <taxon>Marinilabiliaceae</taxon>
        <taxon>Breznakibacter</taxon>
    </lineage>
</organism>
<keyword evidence="2 4" id="KW-1133">Transmembrane helix</keyword>
<dbReference type="CDD" id="cd17489">
    <property type="entry name" value="MFS_YfcJ_like"/>
    <property type="match status" value="1"/>
</dbReference>
<dbReference type="PANTHER" id="PTHR23531">
    <property type="entry name" value="QUINOLENE RESISTANCE PROTEIN NORA"/>
    <property type="match status" value="1"/>
</dbReference>
<dbReference type="SUPFAM" id="SSF103473">
    <property type="entry name" value="MFS general substrate transporter"/>
    <property type="match status" value="1"/>
</dbReference>
<accession>A0A2W7PMF3</accession>
<feature type="transmembrane region" description="Helical" evidence="4">
    <location>
        <begin position="47"/>
        <end position="65"/>
    </location>
</feature>